<proteinExistence type="predicted"/>
<reference evidence="5" key="2">
    <citation type="submission" date="2021-03" db="UniProtKB">
        <authorList>
            <consortium name="EnsemblPlants"/>
        </authorList>
    </citation>
    <scope>IDENTIFICATION</scope>
</reference>
<dbReference type="InterPro" id="IPR036397">
    <property type="entry name" value="RNaseH_sf"/>
</dbReference>
<dbReference type="Gene3D" id="3.60.10.10">
    <property type="entry name" value="Endonuclease/exonuclease/phosphatase"/>
    <property type="match status" value="1"/>
</dbReference>
<feature type="domain" description="RNase H type-1" evidence="3">
    <location>
        <begin position="788"/>
        <end position="906"/>
    </location>
</feature>
<dbReference type="SUPFAM" id="SSF56219">
    <property type="entry name" value="DNase I-like"/>
    <property type="match status" value="1"/>
</dbReference>
<evidence type="ECO:0000259" key="2">
    <source>
        <dbReference type="Pfam" id="PF03372"/>
    </source>
</evidence>
<dbReference type="Pfam" id="PF03372">
    <property type="entry name" value="Exo_endo_phos"/>
    <property type="match status" value="1"/>
</dbReference>
<dbReference type="InterPro" id="IPR036691">
    <property type="entry name" value="Endo/exonu/phosph_ase_sf"/>
</dbReference>
<evidence type="ECO:0000313" key="6">
    <source>
        <dbReference type="Proteomes" id="UP000596661"/>
    </source>
</evidence>
<dbReference type="Pfam" id="PF13966">
    <property type="entry name" value="zf-RVT"/>
    <property type="match status" value="1"/>
</dbReference>
<dbReference type="EnsemblPlants" id="evm.model.07.845">
    <property type="protein sequence ID" value="cds.evm.model.07.845"/>
    <property type="gene ID" value="evm.TU.07.845"/>
</dbReference>
<accession>A0A803Q6Q2</accession>
<dbReference type="Pfam" id="PF00078">
    <property type="entry name" value="RVT_1"/>
    <property type="match status" value="1"/>
</dbReference>
<dbReference type="CDD" id="cd06222">
    <property type="entry name" value="RNase_H_like"/>
    <property type="match status" value="1"/>
</dbReference>
<dbReference type="OMA" id="MENIMIA"/>
<feature type="domain" description="Reverse transcriptase" evidence="1">
    <location>
        <begin position="276"/>
        <end position="396"/>
    </location>
</feature>
<dbReference type="Gramene" id="evm.model.07.845">
    <property type="protein sequence ID" value="cds.evm.model.07.845"/>
    <property type="gene ID" value="evm.TU.07.845"/>
</dbReference>
<sequence length="927" mass="104399">MKILAWNCRGLGNTTTVRQLAALIRQHQPEMVLLSEVRLTMEKFTRITNRLHFEGTHYIPPIGQSGGLGLCWVKGVACSIISSNKFVIVGEISSDPPGIPWLLFGVYGPPRYEDKEAFWLSLGDAALTKDDPILLIGDLNGTLQDSECLNYANSGNSSRYAFDLRRMVNRVGLVDLGYQGPRFTWVKGSSRSMNAGRSCIKRARLDRGLATTDWRIQFPNAIECCDLTTIPSAEEIAAALNEMGRDKAPGPDGLPPSFYSHHWDTVKEDLIEMKEGPAYTKDYRTIALCNVSYKLISKILANRMRSLLPRLVSPNQTAFVKGRSIMENIMIAREIVHSMKKKRGSRGFMMIKIDMEKAYDKLDWNFIIQVLSSLGFPTLFIIWIKACITVKEIKLLLNGSVMGKFKPICGMSRNASYLGIPLFKSTKRTKAAEFIVEKVLKRVQGWKTKLLSSAGKSCLIKSADSAISNYVVASDVIPLSTARKIDKALRDFWWGGQPGRRSMHTIAWDVLCRPKVCGGLGFRSTESINVAFLMKWAWKALIDSNSLWSRVVNDKYIHNRDFMDLQASAADSFLWKAILNARCLLSKGLCRKIGDGKTTSIWFHPWVPNGVLQPQPRLDATDGISLVENFIRHNQWHEALIRRWFDHDDTKRILNITLPSIPLQIPGFGFRSIMILSNNLLTQSKLSSMFSIRDTECPMCSSVVEDSFHLFWNCHYARALWFGCIWHLRTDPPGLLDWDAWLTWFKTDANRPRGLNYNAFLEENSLNHSLLQPPPGWTFCNTDIVIGDNMSAGAAIFRNDQGIIFHVCTKRFSYSDSLSGEVAALVWGAESARRMGITNVVFLSDSVEAVNSVCCTKLQDRSISLHHNVQDLVCLFLDSANLLGLWEASWIPRRNNGVAHKVAKWALDTNQFGIIDLSNFDQSLLSS</sequence>
<dbReference type="Pfam" id="PF13456">
    <property type="entry name" value="RVT_3"/>
    <property type="match status" value="1"/>
</dbReference>
<feature type="domain" description="Endonuclease/exonuclease/phosphatase" evidence="2">
    <location>
        <begin position="5"/>
        <end position="217"/>
    </location>
</feature>
<dbReference type="InterPro" id="IPR026960">
    <property type="entry name" value="RVT-Znf"/>
</dbReference>
<dbReference type="InterPro" id="IPR002156">
    <property type="entry name" value="RNaseH_domain"/>
</dbReference>
<organism evidence="5 6">
    <name type="scientific">Cannabis sativa</name>
    <name type="common">Hemp</name>
    <name type="synonym">Marijuana</name>
    <dbReference type="NCBI Taxonomy" id="3483"/>
    <lineage>
        <taxon>Eukaryota</taxon>
        <taxon>Viridiplantae</taxon>
        <taxon>Streptophyta</taxon>
        <taxon>Embryophyta</taxon>
        <taxon>Tracheophyta</taxon>
        <taxon>Spermatophyta</taxon>
        <taxon>Magnoliopsida</taxon>
        <taxon>eudicotyledons</taxon>
        <taxon>Gunneridae</taxon>
        <taxon>Pentapetalae</taxon>
        <taxon>rosids</taxon>
        <taxon>fabids</taxon>
        <taxon>Rosales</taxon>
        <taxon>Cannabaceae</taxon>
        <taxon>Cannabis</taxon>
    </lineage>
</organism>
<dbReference type="SUPFAM" id="SSF56672">
    <property type="entry name" value="DNA/RNA polymerases"/>
    <property type="match status" value="1"/>
</dbReference>
<dbReference type="PANTHER" id="PTHR33116:SF86">
    <property type="entry name" value="REVERSE TRANSCRIPTASE DOMAIN-CONTAINING PROTEIN"/>
    <property type="match status" value="1"/>
</dbReference>
<dbReference type="InterPro" id="IPR044730">
    <property type="entry name" value="RNase_H-like_dom_plant"/>
</dbReference>
<protein>
    <recommendedName>
        <fullName evidence="7">Reverse transcriptase</fullName>
    </recommendedName>
</protein>
<dbReference type="CDD" id="cd01650">
    <property type="entry name" value="RT_nLTR_like"/>
    <property type="match status" value="1"/>
</dbReference>
<name>A0A803Q6Q2_CANSA</name>
<reference evidence="5" key="1">
    <citation type="submission" date="2018-11" db="EMBL/GenBank/DDBJ databases">
        <authorList>
            <person name="Grassa J C."/>
        </authorList>
    </citation>
    <scope>NUCLEOTIDE SEQUENCE [LARGE SCALE GENOMIC DNA]</scope>
</reference>
<dbReference type="PANTHER" id="PTHR33116">
    <property type="entry name" value="REVERSE TRANSCRIPTASE ZINC-BINDING DOMAIN-CONTAINING PROTEIN-RELATED-RELATED"/>
    <property type="match status" value="1"/>
</dbReference>
<dbReference type="InterPro" id="IPR043502">
    <property type="entry name" value="DNA/RNA_pol_sf"/>
</dbReference>
<dbReference type="AlphaFoldDB" id="A0A803Q6Q2"/>
<dbReference type="Proteomes" id="UP000596661">
    <property type="component" value="Chromosome 7"/>
</dbReference>
<dbReference type="GO" id="GO:0004523">
    <property type="term" value="F:RNA-DNA hybrid ribonuclease activity"/>
    <property type="evidence" value="ECO:0007669"/>
    <property type="project" value="InterPro"/>
</dbReference>
<feature type="domain" description="Reverse transcriptase zinc-binding" evidence="4">
    <location>
        <begin position="673"/>
        <end position="721"/>
    </location>
</feature>
<dbReference type="InterPro" id="IPR000477">
    <property type="entry name" value="RT_dom"/>
</dbReference>
<keyword evidence="6" id="KW-1185">Reference proteome</keyword>
<evidence type="ECO:0000259" key="4">
    <source>
        <dbReference type="Pfam" id="PF13966"/>
    </source>
</evidence>
<evidence type="ECO:0000313" key="5">
    <source>
        <dbReference type="EnsemblPlants" id="cds.evm.model.07.845"/>
    </source>
</evidence>
<evidence type="ECO:0000259" key="3">
    <source>
        <dbReference type="Pfam" id="PF13456"/>
    </source>
</evidence>
<dbReference type="Gene3D" id="3.30.420.10">
    <property type="entry name" value="Ribonuclease H-like superfamily/Ribonuclease H"/>
    <property type="match status" value="1"/>
</dbReference>
<evidence type="ECO:0008006" key="7">
    <source>
        <dbReference type="Google" id="ProtNLM"/>
    </source>
</evidence>
<evidence type="ECO:0000259" key="1">
    <source>
        <dbReference type="Pfam" id="PF00078"/>
    </source>
</evidence>
<dbReference type="GO" id="GO:0003676">
    <property type="term" value="F:nucleic acid binding"/>
    <property type="evidence" value="ECO:0007669"/>
    <property type="project" value="InterPro"/>
</dbReference>
<dbReference type="InterPro" id="IPR005135">
    <property type="entry name" value="Endo/exonuclease/phosphatase"/>
</dbReference>
<dbReference type="EMBL" id="UZAU01000649">
    <property type="status" value="NOT_ANNOTATED_CDS"/>
    <property type="molecule type" value="Genomic_DNA"/>
</dbReference>